<dbReference type="GO" id="GO:0102704">
    <property type="term" value="F:GDP-Man:Man(2)GlcNAc(2)-PP-Dol alpha-1,6-mannosyltransferase activity"/>
    <property type="evidence" value="ECO:0007669"/>
    <property type="project" value="UniProtKB-UniRule"/>
</dbReference>
<dbReference type="EMBL" id="LN736364">
    <property type="protein sequence ID" value="CEP62457.1"/>
    <property type="molecule type" value="Genomic_DNA"/>
</dbReference>
<keyword evidence="8 15" id="KW-0808">Transferase</keyword>
<evidence type="ECO:0000259" key="17">
    <source>
        <dbReference type="Pfam" id="PF13439"/>
    </source>
</evidence>
<dbReference type="PANTHER" id="PTHR45918">
    <property type="entry name" value="ALPHA-1,3/1,6-MANNOSYLTRANSFERASE ALG2"/>
    <property type="match status" value="1"/>
</dbReference>
<sequence length="511" mass="57158">MASKAQEGQSTIKKLRIAFVHPDLGIGGAERLVVDAALGLQEKGHEVVIYTSHCDKTHCFEEVKNDVLKVEVMGDFLPTNVSGKLFILFANLRQLYLIGKLVVSGKIAENDLYIVDQLSTCVPFLALLSQSSRVLFYCHFPDQLLARRTSLVKKAYRIPFDLLEQLTMNAADCIVVNSKFTRSVFAKTFRFASRKPNVIYPCVGLENEKIPDADTRRFNIILPDDAKFYLSVNRYERKKNIELAIQSFALTLQSKKTNTKLVIAGGYDARVQENRDYLLELQQLSEKSGLSHMTLHYPQWEQSQEAIGEKSSQVKIIFLTSISSSLKDLLLQKSEMLLYTPSFEHFGIVPLEAMKLGKPVLAVDNGGPLETVVTLCPGSNESKSTGWLRRGVPSEWATALEESVPYLEEKPTIFQQNGPVRVREMFSRDAMTDEFVKSISGLSWSDNKRTYAYHLTFILLCLISIAPSVYLGGVKSTPFAMTAAGLLYFFRGVESLACITAVIMVSMVAAR</sequence>
<accession>A0A0C7N7E3</accession>
<evidence type="ECO:0000256" key="11">
    <source>
        <dbReference type="ARBA" id="ARBA00022989"/>
    </source>
</evidence>
<comment type="catalytic activity">
    <reaction evidence="14 15">
        <text>an alpha-D-Man-(1-&gt;3)-beta-D-Man-(1-&gt;4)-beta-D-GlcNAc-(1-&gt;4)-alpha-D-GlcNAc-diphospho-di-trans,poly-cis-dolichol + GDP-alpha-D-mannose = an alpha-D-Man-(1-&gt;3)-[alpha-D-Man-(1-&gt;6)]-beta-D-Man-(1-&gt;4)-beta-D-GlcNAc-(1-&gt;4)-alpha-D-GlcNAc-diphospho-di-trans,poly-cis-dolichol + GDP + H(+)</text>
        <dbReference type="Rhea" id="RHEA:29519"/>
        <dbReference type="Rhea" id="RHEA-COMP:19513"/>
        <dbReference type="Rhea" id="RHEA-COMP:19515"/>
        <dbReference type="ChEBI" id="CHEBI:15378"/>
        <dbReference type="ChEBI" id="CHEBI:57527"/>
        <dbReference type="ChEBI" id="CHEBI:58189"/>
        <dbReference type="ChEBI" id="CHEBI:132510"/>
        <dbReference type="ChEBI" id="CHEBI:132511"/>
        <dbReference type="EC" id="2.4.1.257"/>
    </reaction>
    <physiologicalReaction direction="left-to-right" evidence="14 15">
        <dbReference type="Rhea" id="RHEA:29520"/>
    </physiologicalReaction>
</comment>
<dbReference type="GO" id="GO:0006488">
    <property type="term" value="P:dolichol-linked oligosaccharide biosynthetic process"/>
    <property type="evidence" value="ECO:0007669"/>
    <property type="project" value="EnsemblFungi"/>
</dbReference>
<dbReference type="SUPFAM" id="SSF53756">
    <property type="entry name" value="UDP-Glycosyltransferase/glycogen phosphorylase"/>
    <property type="match status" value="1"/>
</dbReference>
<dbReference type="GO" id="GO:0033164">
    <property type="term" value="F:initiation-specific glycolipid 1,6-alpha-mannosyltransferase activity"/>
    <property type="evidence" value="ECO:0007669"/>
    <property type="project" value="EnsemblFungi"/>
</dbReference>
<evidence type="ECO:0000256" key="1">
    <source>
        <dbReference type="ARBA" id="ARBA00003142"/>
    </source>
</evidence>
<organism evidence="18 19">
    <name type="scientific">Lachancea lanzarotensis</name>
    <dbReference type="NCBI Taxonomy" id="1245769"/>
    <lineage>
        <taxon>Eukaryota</taxon>
        <taxon>Fungi</taxon>
        <taxon>Dikarya</taxon>
        <taxon>Ascomycota</taxon>
        <taxon>Saccharomycotina</taxon>
        <taxon>Saccharomycetes</taxon>
        <taxon>Saccharomycetales</taxon>
        <taxon>Saccharomycetaceae</taxon>
        <taxon>Lachancea</taxon>
    </lineage>
</organism>
<evidence type="ECO:0000256" key="8">
    <source>
        <dbReference type="ARBA" id="ARBA00022679"/>
    </source>
</evidence>
<evidence type="ECO:0000256" key="4">
    <source>
        <dbReference type="ARBA" id="ARBA00011969"/>
    </source>
</evidence>
<evidence type="ECO:0000256" key="12">
    <source>
        <dbReference type="ARBA" id="ARBA00023136"/>
    </source>
</evidence>
<evidence type="ECO:0000256" key="3">
    <source>
        <dbReference type="ARBA" id="ARBA00004922"/>
    </source>
</evidence>
<dbReference type="AlphaFoldDB" id="A0A0C7N7E3"/>
<comment type="catalytic activity">
    <reaction evidence="13 15">
        <text>a beta-D-Man-(1-&gt;4)-beta-D-GlcNAc-(1-&gt;4)-alpha-D-GlcNAc-diphospho-di-trans,poly-cis-dolichol + GDP-alpha-D-mannose = an alpha-D-Man-(1-&gt;3)-beta-D-Man-(1-&gt;4)-beta-D-GlcNAc-(1-&gt;4)-alpha-D-GlcNAc-diphospho-di-trans,poly-cis-dolichol + GDP + H(+)</text>
        <dbReference type="Rhea" id="RHEA:29515"/>
        <dbReference type="Rhea" id="RHEA-COMP:19511"/>
        <dbReference type="Rhea" id="RHEA-COMP:19513"/>
        <dbReference type="ChEBI" id="CHEBI:15378"/>
        <dbReference type="ChEBI" id="CHEBI:57527"/>
        <dbReference type="ChEBI" id="CHEBI:58189"/>
        <dbReference type="ChEBI" id="CHEBI:58472"/>
        <dbReference type="ChEBI" id="CHEBI:132510"/>
        <dbReference type="EC" id="2.4.1.132"/>
    </reaction>
    <physiologicalReaction direction="left-to-right" evidence="13 15">
        <dbReference type="Rhea" id="RHEA:29516"/>
    </physiologicalReaction>
</comment>
<dbReference type="PANTHER" id="PTHR45918:SF1">
    <property type="entry name" value="ALPHA-1,3_1,6-MANNOSYLTRANSFERASE ALG2"/>
    <property type="match status" value="1"/>
</dbReference>
<gene>
    <name evidence="18" type="ORF">LALA0_S05e06084g</name>
</gene>
<name>A0A0C7N7E3_9SACH</name>
<feature type="transmembrane region" description="Helical" evidence="15">
    <location>
        <begin position="451"/>
        <end position="474"/>
    </location>
</feature>
<dbReference type="Proteomes" id="UP000054304">
    <property type="component" value="Unassembled WGS sequence"/>
</dbReference>
<dbReference type="InterPro" id="IPR028098">
    <property type="entry name" value="Glyco_trans_4-like_N"/>
</dbReference>
<comment type="pathway">
    <text evidence="3 15">Protein modification; protein glycosylation.</text>
</comment>
<protein>
    <recommendedName>
        <fullName evidence="6 15">Alpha-1,3/1,6-mannosyltransferase ALG2</fullName>
        <ecNumber evidence="5 15">2.4.1.132</ecNumber>
        <ecNumber evidence="4 15">2.4.1.257</ecNumber>
    </recommendedName>
    <alternativeName>
        <fullName evidence="15">GDP-Man:Man(1)GlcNAc(2)-PP-Dol alpha-1,3-mannosyltransferase</fullName>
    </alternativeName>
</protein>
<proteinExistence type="inferred from homology"/>
<dbReference type="STRING" id="1245769.A0A0C7N7E3"/>
<feature type="domain" description="Glycosyl transferase family 1" evidence="16">
    <location>
        <begin position="215"/>
        <end position="373"/>
    </location>
</feature>
<dbReference type="EC" id="2.4.1.132" evidence="5 15"/>
<keyword evidence="19" id="KW-1185">Reference proteome</keyword>
<keyword evidence="11 15" id="KW-1133">Transmembrane helix</keyword>
<reference evidence="18 19" key="1">
    <citation type="submission" date="2014-12" db="EMBL/GenBank/DDBJ databases">
        <authorList>
            <person name="Neuveglise Cecile"/>
        </authorList>
    </citation>
    <scope>NUCLEOTIDE SEQUENCE [LARGE SCALE GENOMIC DNA]</scope>
    <source>
        <strain evidence="18 19">CBS 12615</strain>
    </source>
</reference>
<dbReference type="HOGENOM" id="CLU_030619_0_0_1"/>
<evidence type="ECO:0000256" key="9">
    <source>
        <dbReference type="ARBA" id="ARBA00022692"/>
    </source>
</evidence>
<dbReference type="EC" id="2.4.1.257" evidence="4 15"/>
<dbReference type="Gene3D" id="3.40.50.2000">
    <property type="entry name" value="Glycogen Phosphorylase B"/>
    <property type="match status" value="2"/>
</dbReference>
<dbReference type="UniPathway" id="UPA00378"/>
<keyword evidence="10 15" id="KW-0256">Endoplasmic reticulum</keyword>
<evidence type="ECO:0000256" key="6">
    <source>
        <dbReference type="ARBA" id="ARBA00019218"/>
    </source>
</evidence>
<dbReference type="RefSeq" id="XP_022628683.1">
    <property type="nucleotide sequence ID" value="XM_022772350.1"/>
</dbReference>
<dbReference type="OrthoDB" id="448893at2759"/>
<dbReference type="Pfam" id="PF00534">
    <property type="entry name" value="Glycos_transf_1"/>
    <property type="match status" value="1"/>
</dbReference>
<evidence type="ECO:0000313" key="18">
    <source>
        <dbReference type="EMBL" id="CEP62457.1"/>
    </source>
</evidence>
<dbReference type="GeneID" id="34685927"/>
<evidence type="ECO:0000256" key="13">
    <source>
        <dbReference type="ARBA" id="ARBA00045103"/>
    </source>
</evidence>
<dbReference type="InterPro" id="IPR027054">
    <property type="entry name" value="ALG2"/>
</dbReference>
<dbReference type="Pfam" id="PF13439">
    <property type="entry name" value="Glyco_transf_4"/>
    <property type="match status" value="1"/>
</dbReference>
<feature type="transmembrane region" description="Helical" evidence="15">
    <location>
        <begin position="486"/>
        <end position="510"/>
    </location>
</feature>
<dbReference type="GO" id="GO:0004378">
    <property type="term" value="F:GDP-Man:Man(1)GlcNAc(2)-PP-Dol alpha-1,3-mannosyltransferase activity"/>
    <property type="evidence" value="ECO:0007669"/>
    <property type="project" value="UniProtKB-UniRule"/>
</dbReference>
<dbReference type="CDD" id="cd03805">
    <property type="entry name" value="GT4_ALG2-like"/>
    <property type="match status" value="1"/>
</dbReference>
<keyword evidence="9 15" id="KW-0812">Transmembrane</keyword>
<comment type="similarity">
    <text evidence="15">Belongs to the glycosyltransferase group 1 family.</text>
</comment>
<comment type="subcellular location">
    <subcellularLocation>
        <location evidence="2 15">Endoplasmic reticulum membrane</location>
    </subcellularLocation>
</comment>
<evidence type="ECO:0000256" key="14">
    <source>
        <dbReference type="ARBA" id="ARBA00045104"/>
    </source>
</evidence>
<evidence type="ECO:0000313" key="19">
    <source>
        <dbReference type="Proteomes" id="UP000054304"/>
    </source>
</evidence>
<evidence type="ECO:0000256" key="15">
    <source>
        <dbReference type="RuleBase" id="RU367136"/>
    </source>
</evidence>
<keyword evidence="12 15" id="KW-0472">Membrane</keyword>
<dbReference type="GO" id="GO:0005789">
    <property type="term" value="C:endoplasmic reticulum membrane"/>
    <property type="evidence" value="ECO:0007669"/>
    <property type="project" value="UniProtKB-SubCell"/>
</dbReference>
<dbReference type="InterPro" id="IPR001296">
    <property type="entry name" value="Glyco_trans_1"/>
</dbReference>
<comment type="function">
    <text evidence="1 15">Mannosylates Man(2)GlcNAc(2)-dolichol diphosphate and Man(1)GlcNAc(2)-dolichol diphosphate to form Man(3)GlcNAc(2)-dolichol diphosphate.</text>
</comment>
<evidence type="ECO:0000256" key="7">
    <source>
        <dbReference type="ARBA" id="ARBA00022676"/>
    </source>
</evidence>
<evidence type="ECO:0000256" key="10">
    <source>
        <dbReference type="ARBA" id="ARBA00022824"/>
    </source>
</evidence>
<evidence type="ECO:0000256" key="2">
    <source>
        <dbReference type="ARBA" id="ARBA00004586"/>
    </source>
</evidence>
<feature type="domain" description="Glycosyltransferase subfamily 4-like N-terminal" evidence="17">
    <location>
        <begin position="26"/>
        <end position="206"/>
    </location>
</feature>
<keyword evidence="7 15" id="KW-0328">Glycosyltransferase</keyword>
<evidence type="ECO:0000259" key="16">
    <source>
        <dbReference type="Pfam" id="PF00534"/>
    </source>
</evidence>
<evidence type="ECO:0000256" key="5">
    <source>
        <dbReference type="ARBA" id="ARBA00012649"/>
    </source>
</evidence>